<keyword evidence="2" id="KW-1185">Reference proteome</keyword>
<dbReference type="EMBL" id="NQOU01000001">
    <property type="protein sequence ID" value="RII84350.1"/>
    <property type="molecule type" value="Genomic_DNA"/>
</dbReference>
<dbReference type="Proteomes" id="UP000266483">
    <property type="component" value="Unassembled WGS sequence"/>
</dbReference>
<reference evidence="1 2" key="1">
    <citation type="submission" date="2017-08" db="EMBL/GenBank/DDBJ databases">
        <title>Pusillimonas indicus sp. nov., a member of the family Alcaligenaceae isolated from surface seawater.</title>
        <authorList>
            <person name="Li J."/>
        </authorList>
    </citation>
    <scope>NUCLEOTIDE SEQUENCE [LARGE SCALE GENOMIC DNA]</scope>
    <source>
        <strain evidence="1 2">17-4A</strain>
    </source>
</reference>
<protein>
    <recommendedName>
        <fullName evidence="3">DUF3396 domain-containing protein</fullName>
    </recommendedName>
</protein>
<dbReference type="RefSeq" id="WP_119441125.1">
    <property type="nucleotide sequence ID" value="NZ_CP170494.1"/>
</dbReference>
<name>A0ABX9MZE2_9BURK</name>
<proteinExistence type="predicted"/>
<evidence type="ECO:0000313" key="1">
    <source>
        <dbReference type="EMBL" id="RII84350.1"/>
    </source>
</evidence>
<evidence type="ECO:0000313" key="2">
    <source>
        <dbReference type="Proteomes" id="UP000266483"/>
    </source>
</evidence>
<sequence length="333" mass="38226">MDSRDMRLRFRADIEAVAEHLITVFGLMYSKAEARLSSPIYRWIDFRMRHIDSQPRAVLYSDRFPQLLPVHIARAIKTMELRFSHGEDVNPYQGKGLILHNDFSGKERGLRTDLLWADWKISHFHLTNKVARSGEYFVPRSGYQLFALVEHNVVLFIDALPHPRGSQYADIELLKTVQRCWPEYFDQFELKSIMPGENVTDTQRYESRRSGISVPVYLNGKAYVGPGMGITTASTALRVTVMGDRMLQGIRDLADMVCAPDGQFQQEVTARSITDPRFSLRLIPMGLAVCEERSDIAFPLPRAKDGNSNWISDLHDTFYPEWAAEVVRRLITE</sequence>
<comment type="caution">
    <text evidence="1">The sequence shown here is derived from an EMBL/GenBank/DDBJ whole genome shotgun (WGS) entry which is preliminary data.</text>
</comment>
<accession>A0ABX9MZE2</accession>
<evidence type="ECO:0008006" key="3">
    <source>
        <dbReference type="Google" id="ProtNLM"/>
    </source>
</evidence>
<gene>
    <name evidence="1" type="ORF">CJO09_03825</name>
</gene>
<organism evidence="1 2">
    <name type="scientific">Neopusillimonas maritima</name>
    <dbReference type="NCBI Taxonomy" id="2026239"/>
    <lineage>
        <taxon>Bacteria</taxon>
        <taxon>Pseudomonadati</taxon>
        <taxon>Pseudomonadota</taxon>
        <taxon>Betaproteobacteria</taxon>
        <taxon>Burkholderiales</taxon>
        <taxon>Alcaligenaceae</taxon>
        <taxon>Neopusillimonas</taxon>
    </lineage>
</organism>